<dbReference type="Gene3D" id="3.30.70.330">
    <property type="match status" value="1"/>
</dbReference>
<keyword evidence="5" id="KW-1185">Reference proteome</keyword>
<proteinExistence type="predicted"/>
<dbReference type="KEGG" id="peu:105127121"/>
<dbReference type="PROSITE" id="PS50102">
    <property type="entry name" value="RRM"/>
    <property type="match status" value="1"/>
</dbReference>
<dbReference type="Pfam" id="PF01426">
    <property type="entry name" value="BAH"/>
    <property type="match status" value="1"/>
</dbReference>
<evidence type="ECO:0000313" key="10">
    <source>
        <dbReference type="RefSeq" id="XP_011026555.1"/>
    </source>
</evidence>
<dbReference type="RefSeq" id="XP_011026553.1">
    <property type="nucleotide sequence ID" value="XM_011028251.1"/>
</dbReference>
<protein>
    <submittedName>
        <fullName evidence="6 7">Uncharacterized protein LOC105127121 isoform X1</fullName>
    </submittedName>
</protein>
<dbReference type="FunFam" id="2.30.30.490:FF:000017">
    <property type="entry name" value="Bromo-adjacent homology (BAH) domain-containing protein"/>
    <property type="match status" value="1"/>
</dbReference>
<evidence type="ECO:0000313" key="8">
    <source>
        <dbReference type="RefSeq" id="XP_011026553.1"/>
    </source>
</evidence>
<dbReference type="SMART" id="SM00439">
    <property type="entry name" value="BAH"/>
    <property type="match status" value="1"/>
</dbReference>
<feature type="domain" description="BAH" evidence="4">
    <location>
        <begin position="38"/>
        <end position="163"/>
    </location>
</feature>
<evidence type="ECO:0000259" key="3">
    <source>
        <dbReference type="PROSITE" id="PS50102"/>
    </source>
</evidence>
<dbReference type="RefSeq" id="XP_011026554.1">
    <property type="nucleotide sequence ID" value="XM_011028252.1"/>
</dbReference>
<sequence length="551" mass="62296">MVEAEKVDCIEFKWGKKRGVGGKKKDVQFYESFFYDGVDYTLYDSVYMYKEGETEPYIGKLIKIWENADKTKKVKVLWFFRPHEISNYLGDEKTPKNELFLASGEGLGNTNVNPLEAIAGKCNVVCSSKDSRNPQPSDEELQEADFVFYRAFDVGNCRILDKIDEKIAGIEVKFLLNRVGNQNSSGVPKLDSNKKEVSGNAVVTDYRRILAKKESYLEEKAASSSGVQFDEVAKTNERQVLVKEKLKVAKASGDLDDRSCKKAKLDDSAKASYDNKVKSTQKLRHGSNDSSSKAVAQLTPAAEDKSRPNLTKDPQETNNALSEKPKPDEKLANGKFPEAPLRRPSEEGSKTNYKIQEPTRRPETDRSKWFRGLPWEETMQTAHEQGTLVLLQNLDPSYTSAEVEGLIWQAFKQSCTAKMIQRTARSSPHSGQAFVIFQKREVAEMAVAKLDEVCLMLPNGRPLVGSIAAPCFPGKQSTFFGHLTINKLRIHMQREMKEAVSTSHCSQPNTLEYDMAMEWCLLQERSDLALRKLRQQQEQELRKLRATLKSK</sequence>
<feature type="domain" description="RRM" evidence="3">
    <location>
        <begin position="387"/>
        <end position="470"/>
    </location>
</feature>
<evidence type="ECO:0000313" key="6">
    <source>
        <dbReference type="RefSeq" id="XP_011026551.1"/>
    </source>
</evidence>
<evidence type="ECO:0000259" key="4">
    <source>
        <dbReference type="PROSITE" id="PS51038"/>
    </source>
</evidence>
<dbReference type="InterPro" id="IPR035979">
    <property type="entry name" value="RBD_domain_sf"/>
</dbReference>
<reference evidence="6 7" key="1">
    <citation type="submission" date="2025-04" db="UniProtKB">
        <authorList>
            <consortium name="RefSeq"/>
        </authorList>
    </citation>
    <scope>IDENTIFICATION</scope>
</reference>
<evidence type="ECO:0000256" key="2">
    <source>
        <dbReference type="SAM" id="MobiDB-lite"/>
    </source>
</evidence>
<feature type="compositionally biased region" description="Basic and acidic residues" evidence="2">
    <location>
        <begin position="323"/>
        <end position="332"/>
    </location>
</feature>
<dbReference type="PANTHER" id="PTHR47073">
    <property type="entry name" value="PROTEIN ANTI-SILENCING 1"/>
    <property type="match status" value="1"/>
</dbReference>
<dbReference type="RefSeq" id="XP_011026551.1">
    <property type="nucleotide sequence ID" value="XM_011028249.1"/>
</dbReference>
<organism evidence="5 9">
    <name type="scientific">Populus euphratica</name>
    <name type="common">Euphrates poplar</name>
    <dbReference type="NCBI Taxonomy" id="75702"/>
    <lineage>
        <taxon>Eukaryota</taxon>
        <taxon>Viridiplantae</taxon>
        <taxon>Streptophyta</taxon>
        <taxon>Embryophyta</taxon>
        <taxon>Tracheophyta</taxon>
        <taxon>Spermatophyta</taxon>
        <taxon>Magnoliopsida</taxon>
        <taxon>eudicotyledons</taxon>
        <taxon>Gunneridae</taxon>
        <taxon>Pentapetalae</taxon>
        <taxon>rosids</taxon>
        <taxon>fabids</taxon>
        <taxon>Malpighiales</taxon>
        <taxon>Salicaceae</taxon>
        <taxon>Saliceae</taxon>
        <taxon>Populus</taxon>
    </lineage>
</organism>
<feature type="compositionally biased region" description="Basic and acidic residues" evidence="2">
    <location>
        <begin position="257"/>
        <end position="277"/>
    </location>
</feature>
<dbReference type="InterPro" id="IPR000504">
    <property type="entry name" value="RRM_dom"/>
</dbReference>
<evidence type="ECO:0000313" key="9">
    <source>
        <dbReference type="RefSeq" id="XP_011026554.1"/>
    </source>
</evidence>
<dbReference type="PANTHER" id="PTHR47073:SF2">
    <property type="entry name" value="PROTEIN ANTI-SILENCING 1"/>
    <property type="match status" value="1"/>
</dbReference>
<keyword evidence="1" id="KW-0694">RNA-binding</keyword>
<gene>
    <name evidence="6 7 8 9 10" type="primary">LOC105127121</name>
</gene>
<feature type="region of interest" description="Disordered" evidence="2">
    <location>
        <begin position="257"/>
        <end position="368"/>
    </location>
</feature>
<accession>A0AAJ6UBX9</accession>
<evidence type="ECO:0000313" key="7">
    <source>
        <dbReference type="RefSeq" id="XP_011026552.1"/>
    </source>
</evidence>
<dbReference type="CDD" id="cd00590">
    <property type="entry name" value="RRM_SF"/>
    <property type="match status" value="1"/>
</dbReference>
<name>A0AAJ6UBX9_POPEU</name>
<dbReference type="Gene3D" id="2.30.30.490">
    <property type="match status" value="1"/>
</dbReference>
<dbReference type="PROSITE" id="PS51038">
    <property type="entry name" value="BAH"/>
    <property type="match status" value="1"/>
</dbReference>
<dbReference type="RefSeq" id="XP_011026552.1">
    <property type="nucleotide sequence ID" value="XM_011028250.1"/>
</dbReference>
<dbReference type="GO" id="GO:0003682">
    <property type="term" value="F:chromatin binding"/>
    <property type="evidence" value="ECO:0007669"/>
    <property type="project" value="InterPro"/>
</dbReference>
<dbReference type="RefSeq" id="XP_011026555.1">
    <property type="nucleotide sequence ID" value="XM_011028253.1"/>
</dbReference>
<dbReference type="Proteomes" id="UP000694918">
    <property type="component" value="Unplaced"/>
</dbReference>
<dbReference type="GeneID" id="105127121"/>
<dbReference type="SUPFAM" id="SSF54928">
    <property type="entry name" value="RNA-binding domain, RBD"/>
    <property type="match status" value="1"/>
</dbReference>
<dbReference type="InterPro" id="IPR001025">
    <property type="entry name" value="BAH_dom"/>
</dbReference>
<dbReference type="GO" id="GO:0003723">
    <property type="term" value="F:RNA binding"/>
    <property type="evidence" value="ECO:0007669"/>
    <property type="project" value="UniProtKB-UniRule"/>
</dbReference>
<evidence type="ECO:0000313" key="5">
    <source>
        <dbReference type="Proteomes" id="UP000694918"/>
    </source>
</evidence>
<dbReference type="InterPro" id="IPR043151">
    <property type="entry name" value="BAH_sf"/>
</dbReference>
<feature type="compositionally biased region" description="Basic and acidic residues" evidence="2">
    <location>
        <begin position="340"/>
        <end position="349"/>
    </location>
</feature>
<dbReference type="InterPro" id="IPR012677">
    <property type="entry name" value="Nucleotide-bd_a/b_plait_sf"/>
</dbReference>
<evidence type="ECO:0000256" key="1">
    <source>
        <dbReference type="PROSITE-ProRule" id="PRU00176"/>
    </source>
</evidence>
<dbReference type="AlphaFoldDB" id="A0AAJ6UBX9"/>
<feature type="compositionally biased region" description="Basic and acidic residues" evidence="2">
    <location>
        <begin position="357"/>
        <end position="368"/>
    </location>
</feature>